<comment type="caution">
    <text evidence="1">The sequence shown here is derived from an EMBL/GenBank/DDBJ whole genome shotgun (WGS) entry which is preliminary data.</text>
</comment>
<dbReference type="EMBL" id="BMDJ01000014">
    <property type="protein sequence ID" value="GGI29121.1"/>
    <property type="molecule type" value="Genomic_DNA"/>
</dbReference>
<protein>
    <submittedName>
        <fullName evidence="1">Uncharacterized protein</fullName>
    </submittedName>
</protein>
<accession>A0ABQ2BLN5</accession>
<dbReference type="Proteomes" id="UP000645390">
    <property type="component" value="Unassembled WGS sequence"/>
</dbReference>
<gene>
    <name evidence="1" type="ORF">GCM10008119_36060</name>
</gene>
<name>A0ABQ2BLN5_9SPHI</name>
<sequence length="169" mass="19329">MLLFEPPKSAVIKEKDLFSNPNKITASWLGFLQSGKEGKYISNVPMLIYNDLKLGSAKIICIPKSPDEWNAKFRGKSKLQKASITKTLLSGIINRQIGEKYFKIYALFQLLNNKKYGTVKNSTQAFPSTVQIYLNKGDTWRKIDQKKVLNVLEWQRLQYHLASVSINKS</sequence>
<reference evidence="2" key="1">
    <citation type="journal article" date="2019" name="Int. J. Syst. Evol. Microbiol.">
        <title>The Global Catalogue of Microorganisms (GCM) 10K type strain sequencing project: providing services to taxonomists for standard genome sequencing and annotation.</title>
        <authorList>
            <consortium name="The Broad Institute Genomics Platform"/>
            <consortium name="The Broad Institute Genome Sequencing Center for Infectious Disease"/>
            <person name="Wu L."/>
            <person name="Ma J."/>
        </authorList>
    </citation>
    <scope>NUCLEOTIDE SEQUENCE [LARGE SCALE GENOMIC DNA]</scope>
    <source>
        <strain evidence="2">CCM 8939</strain>
    </source>
</reference>
<organism evidence="1 2">
    <name type="scientific">Pedobacter mendelii</name>
    <dbReference type="NCBI Taxonomy" id="1908240"/>
    <lineage>
        <taxon>Bacteria</taxon>
        <taxon>Pseudomonadati</taxon>
        <taxon>Bacteroidota</taxon>
        <taxon>Sphingobacteriia</taxon>
        <taxon>Sphingobacteriales</taxon>
        <taxon>Sphingobacteriaceae</taxon>
        <taxon>Pedobacter</taxon>
    </lineage>
</organism>
<keyword evidence="2" id="KW-1185">Reference proteome</keyword>
<evidence type="ECO:0000313" key="2">
    <source>
        <dbReference type="Proteomes" id="UP000645390"/>
    </source>
</evidence>
<evidence type="ECO:0000313" key="1">
    <source>
        <dbReference type="EMBL" id="GGI29121.1"/>
    </source>
</evidence>
<proteinExistence type="predicted"/>